<feature type="chain" id="PRO_5012256225" description="Kelch motif-containing protein" evidence="1">
    <location>
        <begin position="19"/>
        <end position="410"/>
    </location>
</feature>
<dbReference type="SUPFAM" id="SSF117281">
    <property type="entry name" value="Kelch motif"/>
    <property type="match status" value="1"/>
</dbReference>
<accession>A0A1T4P607</accession>
<dbReference type="InterPro" id="IPR015915">
    <property type="entry name" value="Kelch-typ_b-propeller"/>
</dbReference>
<dbReference type="Gene3D" id="2.120.10.80">
    <property type="entry name" value="Kelch-type beta propeller"/>
    <property type="match status" value="1"/>
</dbReference>
<reference evidence="2 3" key="1">
    <citation type="submission" date="2017-02" db="EMBL/GenBank/DDBJ databases">
        <authorList>
            <person name="Peterson S.W."/>
        </authorList>
    </citation>
    <scope>NUCLEOTIDE SEQUENCE [LARGE SCALE GENOMIC DNA]</scope>
    <source>
        <strain evidence="2 3">ATCC 43854</strain>
    </source>
</reference>
<gene>
    <name evidence="2" type="ORF">SAMN02745108_01817</name>
</gene>
<dbReference type="AlphaFoldDB" id="A0A1T4P607"/>
<dbReference type="EMBL" id="FUWU01000031">
    <property type="protein sequence ID" value="SJZ86872.1"/>
    <property type="molecule type" value="Genomic_DNA"/>
</dbReference>
<proteinExistence type="predicted"/>
<dbReference type="Proteomes" id="UP000190449">
    <property type="component" value="Unassembled WGS sequence"/>
</dbReference>
<sequence length="410" mass="46696">MKKLKYCVTFLFMLAVFACTENSATSSSTQPEDNTPFGWLEGGFTPEISADRGGGLQKISHSGNWLVLMDDWTTPIESGSILKKYSAYTPRLFVSKIGSGRWDTIVPPAKEDIKSLYVDSSGIYIGTYFTGEVWKYDLDNKEWTDLSPCKLKEREGFHVFGISKYKTNLFVSMSGYQDTNVQVYDSIRVLQFLQENSVWIDVTPKKFAEDIKTQFHKGVTLNNKFYAATMYGVWTWDITSRQWKHLPDFPEPHSWFSQKVNDIAVHKGILHAIVSGRVYSFDELAEKWISIDSLHYRGDTTDIRNCWIYTNTPSPTTLISDGEHLFVSGGISDEPYVYMGDYGEPYGNISKGWRTIGSWCKNFQCFQTGGTNSIDIVGDTLYNANWENLLKFPLDKLDSAIADGNDFHWN</sequence>
<evidence type="ECO:0000313" key="2">
    <source>
        <dbReference type="EMBL" id="SJZ86872.1"/>
    </source>
</evidence>
<feature type="signal peptide" evidence="1">
    <location>
        <begin position="1"/>
        <end position="18"/>
    </location>
</feature>
<evidence type="ECO:0000313" key="3">
    <source>
        <dbReference type="Proteomes" id="UP000190449"/>
    </source>
</evidence>
<keyword evidence="1" id="KW-0732">Signal</keyword>
<evidence type="ECO:0008006" key="4">
    <source>
        <dbReference type="Google" id="ProtNLM"/>
    </source>
</evidence>
<evidence type="ECO:0000256" key="1">
    <source>
        <dbReference type="SAM" id="SignalP"/>
    </source>
</evidence>
<name>A0A1T4P607_9BACT</name>
<protein>
    <recommendedName>
        <fullName evidence="4">Kelch motif-containing protein</fullName>
    </recommendedName>
</protein>
<organism evidence="2 3">
    <name type="scientific">Fibrobacter intestinalis</name>
    <dbReference type="NCBI Taxonomy" id="28122"/>
    <lineage>
        <taxon>Bacteria</taxon>
        <taxon>Pseudomonadati</taxon>
        <taxon>Fibrobacterota</taxon>
        <taxon>Fibrobacteria</taxon>
        <taxon>Fibrobacterales</taxon>
        <taxon>Fibrobacteraceae</taxon>
        <taxon>Fibrobacter</taxon>
    </lineage>
</organism>
<dbReference type="RefSeq" id="WP_144319686.1">
    <property type="nucleotide sequence ID" value="NZ_FUWU01000031.1"/>
</dbReference>
<dbReference type="PROSITE" id="PS51257">
    <property type="entry name" value="PROKAR_LIPOPROTEIN"/>
    <property type="match status" value="1"/>
</dbReference>